<sequence length="74" mass="8273">MSLEIEVDAITSVLLTDGRWYRAVDFCLDAYEYVDFLVGGQDRRVSATGFQFRQPGSKGWITGPLTSIVAVVRE</sequence>
<dbReference type="GeneID" id="70080582"/>
<organism evidence="1 2">
    <name type="scientific">Gordonia phage Trax</name>
    <dbReference type="NCBI Taxonomy" id="2591121"/>
    <lineage>
        <taxon>Viruses</taxon>
        <taxon>Duplodnaviria</taxon>
        <taxon>Heunggongvirae</taxon>
        <taxon>Uroviricota</taxon>
        <taxon>Caudoviricetes</taxon>
        <taxon>Deeyouvirinae</taxon>
        <taxon>Nevillevirus</taxon>
        <taxon>Nevillevirus trax</taxon>
    </lineage>
</organism>
<reference evidence="1 2" key="1">
    <citation type="submission" date="2019-05" db="EMBL/GenBank/DDBJ databases">
        <authorList>
            <person name="Burke A."/>
            <person name="Deelsnyder S."/>
            <person name="Fournier A."/>
            <person name="Low S."/>
            <person name="Murawski K."/>
            <person name="Worthington R."/>
            <person name="Molloy S.D."/>
            <person name="Garlena R.A."/>
            <person name="Russell D.A."/>
            <person name="Pope W.H."/>
            <person name="Jacobs-Sera D."/>
            <person name="Hatfull G.F."/>
        </authorList>
    </citation>
    <scope>NUCLEOTIDE SEQUENCE [LARGE SCALE GENOMIC DNA]</scope>
</reference>
<keyword evidence="2" id="KW-1185">Reference proteome</keyword>
<evidence type="ECO:0000313" key="2">
    <source>
        <dbReference type="Proteomes" id="UP000320647"/>
    </source>
</evidence>
<dbReference type="RefSeq" id="YP_010246053.1">
    <property type="nucleotide sequence ID" value="NC_060132.1"/>
</dbReference>
<dbReference type="KEGG" id="vg:70080582"/>
<dbReference type="Proteomes" id="UP000320647">
    <property type="component" value="Segment"/>
</dbReference>
<evidence type="ECO:0000313" key="1">
    <source>
        <dbReference type="EMBL" id="QDM55955.1"/>
    </source>
</evidence>
<protein>
    <submittedName>
        <fullName evidence="1">Uncharacterized protein</fullName>
    </submittedName>
</protein>
<accession>A0A515MH05</accession>
<proteinExistence type="predicted"/>
<gene>
    <name evidence="1" type="primary">68</name>
    <name evidence="1" type="ORF">SEA_TRAX_68</name>
</gene>
<name>A0A515MH05_9CAUD</name>
<dbReference type="EMBL" id="MK967378">
    <property type="protein sequence ID" value="QDM55955.1"/>
    <property type="molecule type" value="Genomic_DNA"/>
</dbReference>